<evidence type="ECO:0000256" key="1">
    <source>
        <dbReference type="ARBA" id="ARBA00000312"/>
    </source>
</evidence>
<reference evidence="18 19" key="1">
    <citation type="journal article" date="2025" name="Int. J. Syst. Evol. Microbiol.">
        <title>Desulfovibrio falkowii sp. nov., Porphyromonas miyakawae sp. nov., Mediterraneibacter flintii sp. nov. and Owariibacterium komagatae gen. nov., sp. nov., isolated from human faeces.</title>
        <authorList>
            <person name="Hamaguchi T."/>
            <person name="Ohara M."/>
            <person name="Hisatomi A."/>
            <person name="Sekiguchi K."/>
            <person name="Takeda J.I."/>
            <person name="Ueyama J."/>
            <person name="Ito M."/>
            <person name="Nishiwaki H."/>
            <person name="Ogi T."/>
            <person name="Hirayama M."/>
            <person name="Ohkuma M."/>
            <person name="Sakamoto M."/>
            <person name="Ohno K."/>
        </authorList>
    </citation>
    <scope>NUCLEOTIDE SEQUENCE [LARGE SCALE GENOMIC DNA]</scope>
    <source>
        <strain evidence="18 19">13CB8C</strain>
    </source>
</reference>
<evidence type="ECO:0000256" key="5">
    <source>
        <dbReference type="ARBA" id="ARBA00004692"/>
    </source>
</evidence>
<proteinExistence type="inferred from homology"/>
<evidence type="ECO:0000256" key="11">
    <source>
        <dbReference type="ARBA" id="ARBA00022679"/>
    </source>
</evidence>
<keyword evidence="14" id="KW-0067">ATP-binding</keyword>
<comment type="catalytic activity">
    <reaction evidence="2">
        <text>adenosylcob(III)inamide phosphate + GTP + H(+) = adenosylcob(III)inamide-GDP + diphosphate</text>
        <dbReference type="Rhea" id="RHEA:22712"/>
        <dbReference type="ChEBI" id="CHEBI:15378"/>
        <dbReference type="ChEBI" id="CHEBI:33019"/>
        <dbReference type="ChEBI" id="CHEBI:37565"/>
        <dbReference type="ChEBI" id="CHEBI:58502"/>
        <dbReference type="ChEBI" id="CHEBI:60487"/>
        <dbReference type="EC" id="2.7.7.62"/>
    </reaction>
</comment>
<evidence type="ECO:0000256" key="15">
    <source>
        <dbReference type="ARBA" id="ARBA00023134"/>
    </source>
</evidence>
<comment type="similarity">
    <text evidence="7">Belongs to the CobU/CobP family.</text>
</comment>
<evidence type="ECO:0000256" key="9">
    <source>
        <dbReference type="ARBA" id="ARBA00012523"/>
    </source>
</evidence>
<evidence type="ECO:0000256" key="16">
    <source>
        <dbReference type="ARBA" id="ARBA00029570"/>
    </source>
</evidence>
<dbReference type="Proteomes" id="UP001628192">
    <property type="component" value="Unassembled WGS sequence"/>
</dbReference>
<keyword evidence="13" id="KW-0418">Kinase</keyword>
<evidence type="ECO:0000256" key="14">
    <source>
        <dbReference type="ARBA" id="ARBA00022840"/>
    </source>
</evidence>
<comment type="function">
    <text evidence="4">Catalyzes ATP-dependent phosphorylation of adenosylcobinamide and addition of GMP to adenosylcobinamide phosphate.</text>
</comment>
<evidence type="ECO:0000256" key="2">
    <source>
        <dbReference type="ARBA" id="ARBA00000711"/>
    </source>
</evidence>
<evidence type="ECO:0000256" key="3">
    <source>
        <dbReference type="ARBA" id="ARBA00001522"/>
    </source>
</evidence>
<evidence type="ECO:0000256" key="13">
    <source>
        <dbReference type="ARBA" id="ARBA00022777"/>
    </source>
</evidence>
<keyword evidence="15" id="KW-0342">GTP-binding</keyword>
<comment type="pathway">
    <text evidence="5">Cofactor biosynthesis; adenosylcobalamin biosynthesis; adenosylcobalamin from cob(II)yrinate a,c-diamide: step 6/7.</text>
</comment>
<evidence type="ECO:0000256" key="8">
    <source>
        <dbReference type="ARBA" id="ARBA00012016"/>
    </source>
</evidence>
<sequence>MSAPCVFFVGGTRSGKSGMAQRWAEAVAPQRLYLATCRAEDEEMNRRVARHQAMRGSGWQCLEEPLELAGAFDRIFADVAQAGAMVTGVRGGLPVCVSADMPAEVVGKVPGLGLSGVQLGIKSEMQPGMLSEMEHGARPEQEAAQQSAPKPGVLLLDCISLWIANLLACDLGQEDILCKVSALGERLAAPPLPVAVVSAETGLGLVPMSPLARTFNDVLGLANQELARACRHVVFVSCGLPLPLKGGLPEELC</sequence>
<comment type="pathway">
    <text evidence="6">Cofactor biosynthesis; adenosylcobalamin biosynthesis; adenosylcobalamin from cob(II)yrinate a,c-diamide: step 5/7.</text>
</comment>
<evidence type="ECO:0000313" key="18">
    <source>
        <dbReference type="EMBL" id="GAB1254346.1"/>
    </source>
</evidence>
<dbReference type="PANTHER" id="PTHR34848:SF1">
    <property type="entry name" value="BIFUNCTIONAL ADENOSYLCOBALAMIN BIOSYNTHESIS PROTEIN COBU"/>
    <property type="match status" value="1"/>
</dbReference>
<dbReference type="EC" id="2.7.1.156" evidence="8"/>
<keyword evidence="11" id="KW-0808">Transferase</keyword>
<dbReference type="PANTHER" id="PTHR34848">
    <property type="match status" value="1"/>
</dbReference>
<comment type="caution">
    <text evidence="18">The sequence shown here is derived from an EMBL/GenBank/DDBJ whole genome shotgun (WGS) entry which is preliminary data.</text>
</comment>
<dbReference type="EC" id="2.7.7.62" evidence="9"/>
<accession>A0ABQ0E9U6</accession>
<keyword evidence="12" id="KW-0547">Nucleotide-binding</keyword>
<evidence type="ECO:0000256" key="7">
    <source>
        <dbReference type="ARBA" id="ARBA00007490"/>
    </source>
</evidence>
<dbReference type="Pfam" id="PF02283">
    <property type="entry name" value="CobU"/>
    <property type="match status" value="2"/>
</dbReference>
<dbReference type="SUPFAM" id="SSF52540">
    <property type="entry name" value="P-loop containing nucleoside triphosphate hydrolases"/>
    <property type="match status" value="2"/>
</dbReference>
<dbReference type="Gene3D" id="3.40.50.300">
    <property type="entry name" value="P-loop containing nucleotide triphosphate hydrolases"/>
    <property type="match status" value="2"/>
</dbReference>
<protein>
    <recommendedName>
        <fullName evidence="16">Adenosylcobinamide kinase</fullName>
        <ecNumber evidence="8">2.7.1.156</ecNumber>
        <ecNumber evidence="9">2.7.7.62</ecNumber>
    </recommendedName>
    <alternativeName>
        <fullName evidence="17">Adenosylcobinamide-phosphate guanylyltransferase</fullName>
    </alternativeName>
</protein>
<name>A0ABQ0E9U6_9BACT</name>
<dbReference type="CDD" id="cd00544">
    <property type="entry name" value="CobU"/>
    <property type="match status" value="1"/>
</dbReference>
<dbReference type="EMBL" id="BAAFSG010000001">
    <property type="protein sequence ID" value="GAB1254346.1"/>
    <property type="molecule type" value="Genomic_DNA"/>
</dbReference>
<keyword evidence="19" id="KW-1185">Reference proteome</keyword>
<comment type="catalytic activity">
    <reaction evidence="3">
        <text>adenosylcob(III)inamide + GTP = adenosylcob(III)inamide phosphate + GDP + H(+)</text>
        <dbReference type="Rhea" id="RHEA:15765"/>
        <dbReference type="ChEBI" id="CHEBI:2480"/>
        <dbReference type="ChEBI" id="CHEBI:15378"/>
        <dbReference type="ChEBI" id="CHEBI:37565"/>
        <dbReference type="ChEBI" id="CHEBI:58189"/>
        <dbReference type="ChEBI" id="CHEBI:58502"/>
        <dbReference type="EC" id="2.7.1.156"/>
    </reaction>
</comment>
<evidence type="ECO:0000256" key="17">
    <source>
        <dbReference type="ARBA" id="ARBA00030571"/>
    </source>
</evidence>
<gene>
    <name evidence="18" type="ORF">Defa_18330</name>
</gene>
<evidence type="ECO:0000256" key="6">
    <source>
        <dbReference type="ARBA" id="ARBA00005159"/>
    </source>
</evidence>
<dbReference type="InterPro" id="IPR003203">
    <property type="entry name" value="CobU/CobP"/>
</dbReference>
<organism evidence="18 19">
    <name type="scientific">Desulfovibrio falkowii</name>
    <dbReference type="NCBI Taxonomy" id="3136602"/>
    <lineage>
        <taxon>Bacteria</taxon>
        <taxon>Pseudomonadati</taxon>
        <taxon>Thermodesulfobacteriota</taxon>
        <taxon>Desulfovibrionia</taxon>
        <taxon>Desulfovibrionales</taxon>
        <taxon>Desulfovibrionaceae</taxon>
        <taxon>Desulfovibrio</taxon>
    </lineage>
</organism>
<dbReference type="InterPro" id="IPR027417">
    <property type="entry name" value="P-loop_NTPase"/>
</dbReference>
<evidence type="ECO:0000256" key="12">
    <source>
        <dbReference type="ARBA" id="ARBA00022741"/>
    </source>
</evidence>
<evidence type="ECO:0000256" key="10">
    <source>
        <dbReference type="ARBA" id="ARBA00022573"/>
    </source>
</evidence>
<evidence type="ECO:0000256" key="4">
    <source>
        <dbReference type="ARBA" id="ARBA00003889"/>
    </source>
</evidence>
<comment type="catalytic activity">
    <reaction evidence="1">
        <text>adenosylcob(III)inamide + ATP = adenosylcob(III)inamide phosphate + ADP + H(+)</text>
        <dbReference type="Rhea" id="RHEA:15769"/>
        <dbReference type="ChEBI" id="CHEBI:2480"/>
        <dbReference type="ChEBI" id="CHEBI:15378"/>
        <dbReference type="ChEBI" id="CHEBI:30616"/>
        <dbReference type="ChEBI" id="CHEBI:58502"/>
        <dbReference type="ChEBI" id="CHEBI:456216"/>
        <dbReference type="EC" id="2.7.1.156"/>
    </reaction>
</comment>
<evidence type="ECO:0000313" key="19">
    <source>
        <dbReference type="Proteomes" id="UP001628192"/>
    </source>
</evidence>
<keyword evidence="10" id="KW-0169">Cobalamin biosynthesis</keyword>